<feature type="domain" description="Xylose isomerase-like TIM barrel" evidence="1">
    <location>
        <begin position="52"/>
        <end position="269"/>
    </location>
</feature>
<dbReference type="InterPro" id="IPR013022">
    <property type="entry name" value="Xyl_isomerase-like_TIM-brl"/>
</dbReference>
<accession>A0A917DJZ4</accession>
<dbReference type="PANTHER" id="PTHR12110:SF41">
    <property type="entry name" value="INOSOSE DEHYDRATASE"/>
    <property type="match status" value="1"/>
</dbReference>
<proteinExistence type="predicted"/>
<evidence type="ECO:0000313" key="3">
    <source>
        <dbReference type="Proteomes" id="UP000609064"/>
    </source>
</evidence>
<dbReference type="RefSeq" id="WP_188764698.1">
    <property type="nucleotide sequence ID" value="NZ_BMKK01000001.1"/>
</dbReference>
<dbReference type="PANTHER" id="PTHR12110">
    <property type="entry name" value="HYDROXYPYRUVATE ISOMERASE"/>
    <property type="match status" value="1"/>
</dbReference>
<dbReference type="SUPFAM" id="SSF51658">
    <property type="entry name" value="Xylose isomerase-like"/>
    <property type="match status" value="1"/>
</dbReference>
<dbReference type="AlphaFoldDB" id="A0A917DJZ4"/>
<reference evidence="2" key="1">
    <citation type="journal article" date="2014" name="Int. J. Syst. Evol. Microbiol.">
        <title>Complete genome sequence of Corynebacterium casei LMG S-19264T (=DSM 44701T), isolated from a smear-ripened cheese.</title>
        <authorList>
            <consortium name="US DOE Joint Genome Institute (JGI-PGF)"/>
            <person name="Walter F."/>
            <person name="Albersmeier A."/>
            <person name="Kalinowski J."/>
            <person name="Ruckert C."/>
        </authorList>
    </citation>
    <scope>NUCLEOTIDE SEQUENCE</scope>
    <source>
        <strain evidence="2">CGMCC 1.15958</strain>
    </source>
</reference>
<name>A0A917DJZ4_9BACT</name>
<keyword evidence="3" id="KW-1185">Reference proteome</keyword>
<dbReference type="InterPro" id="IPR036237">
    <property type="entry name" value="Xyl_isomerase-like_sf"/>
</dbReference>
<comment type="caution">
    <text evidence="2">The sequence shown here is derived from an EMBL/GenBank/DDBJ whole genome shotgun (WGS) entry which is preliminary data.</text>
</comment>
<evidence type="ECO:0000313" key="2">
    <source>
        <dbReference type="EMBL" id="GGD46154.1"/>
    </source>
</evidence>
<organism evidence="2 3">
    <name type="scientific">Emticicia aquatilis</name>
    <dbReference type="NCBI Taxonomy" id="1537369"/>
    <lineage>
        <taxon>Bacteria</taxon>
        <taxon>Pseudomonadati</taxon>
        <taxon>Bacteroidota</taxon>
        <taxon>Cytophagia</taxon>
        <taxon>Cytophagales</taxon>
        <taxon>Leadbetterellaceae</taxon>
        <taxon>Emticicia</taxon>
    </lineage>
</organism>
<dbReference type="Pfam" id="PF01261">
    <property type="entry name" value="AP_endonuc_2"/>
    <property type="match status" value="1"/>
</dbReference>
<protein>
    <recommendedName>
        <fullName evidence="1">Xylose isomerase-like TIM barrel domain-containing protein</fullName>
    </recommendedName>
</protein>
<sequence>MNRRNFIATTLTGTILAKTDFLFAKPLTNPSISVFSKTLHWIEDYQTLANTIAEMGFDGIDLTVRPDGHVLPEKVEADLLKFVQAAKKANIKIPMMTTSILQADALSERVLKTASGLGVEHYRMGWYHLDMQKDIMQQVETFGQQMKGLDVLNKKFKISGEYQNHGGQNLGAAVWDLFPIFKSINSPLTGCQYDVNHATAESGANWETGFRLIAPYIKSLAIKDFKYILQDGKLKKVGCPLGEGIVDWKKFLALVKQYNINVPITMHFEYDLGGAENGLRTIKMDKKEIISAMKRDLALLKTWLV</sequence>
<evidence type="ECO:0000259" key="1">
    <source>
        <dbReference type="Pfam" id="PF01261"/>
    </source>
</evidence>
<dbReference type="InterPro" id="IPR050312">
    <property type="entry name" value="IolE/XylAMocC-like"/>
</dbReference>
<dbReference type="EMBL" id="BMKK01000001">
    <property type="protein sequence ID" value="GGD46154.1"/>
    <property type="molecule type" value="Genomic_DNA"/>
</dbReference>
<dbReference type="Gene3D" id="3.20.20.150">
    <property type="entry name" value="Divalent-metal-dependent TIM barrel enzymes"/>
    <property type="match status" value="1"/>
</dbReference>
<reference evidence="2" key="2">
    <citation type="submission" date="2020-09" db="EMBL/GenBank/DDBJ databases">
        <authorList>
            <person name="Sun Q."/>
            <person name="Zhou Y."/>
        </authorList>
    </citation>
    <scope>NUCLEOTIDE SEQUENCE</scope>
    <source>
        <strain evidence="2">CGMCC 1.15958</strain>
    </source>
</reference>
<gene>
    <name evidence="2" type="ORF">GCM10011514_07730</name>
</gene>
<dbReference type="Proteomes" id="UP000609064">
    <property type="component" value="Unassembled WGS sequence"/>
</dbReference>